<dbReference type="Proteomes" id="UP000440732">
    <property type="component" value="Unassembled WGS sequence"/>
</dbReference>
<dbReference type="Proteomes" id="UP000460718">
    <property type="component" value="Unassembled WGS sequence"/>
</dbReference>
<dbReference type="EMBL" id="QXGE01002987">
    <property type="protein sequence ID" value="KAE9277849.1"/>
    <property type="molecule type" value="Genomic_DNA"/>
</dbReference>
<evidence type="ECO:0000313" key="3">
    <source>
        <dbReference type="EMBL" id="KAE9088793.1"/>
    </source>
</evidence>
<dbReference type="Proteomes" id="UP000488956">
    <property type="component" value="Unassembled WGS sequence"/>
</dbReference>
<dbReference type="EMBL" id="QXGD01002898">
    <property type="protein sequence ID" value="KAE9182854.1"/>
    <property type="molecule type" value="Genomic_DNA"/>
</dbReference>
<name>A0A6A3HU70_9STRA</name>
<reference evidence="9 10" key="1">
    <citation type="submission" date="2018-09" db="EMBL/GenBank/DDBJ databases">
        <title>Genomic investigation of the strawberry pathogen Phytophthora fragariae indicates pathogenicity is determined by transcriptional variation in three key races.</title>
        <authorList>
            <person name="Adams T.M."/>
            <person name="Armitage A.D."/>
            <person name="Sobczyk M.K."/>
            <person name="Bates H.J."/>
            <person name="Dunwell J.M."/>
            <person name="Nellist C.F."/>
            <person name="Harrison R.J."/>
        </authorList>
    </citation>
    <scope>NUCLEOTIDE SEQUENCE [LARGE SCALE GENOMIC DNA]</scope>
    <source>
        <strain evidence="5 6">A4</strain>
        <strain evidence="4 7">BC-1</strain>
        <strain evidence="3 8">NOV-5</strain>
        <strain evidence="2 10">ONT-3</strain>
        <strain evidence="1 9">SCRP245</strain>
    </source>
</reference>
<gene>
    <name evidence="5" type="ORF">PF001_g25456</name>
    <name evidence="4" type="ORF">PF002_g26877</name>
    <name evidence="3" type="ORF">PF006_g25499</name>
    <name evidence="2" type="ORF">PF010_g25626</name>
    <name evidence="1" type="ORF">PF011_g24985</name>
</gene>
<dbReference type="EMBL" id="QXFW01002949">
    <property type="protein sequence ID" value="KAE8974129.1"/>
    <property type="molecule type" value="Genomic_DNA"/>
</dbReference>
<evidence type="ECO:0000313" key="1">
    <source>
        <dbReference type="EMBL" id="KAE8974129.1"/>
    </source>
</evidence>
<comment type="caution">
    <text evidence="1">The sequence shown here is derived from an EMBL/GenBank/DDBJ whole genome shotgun (WGS) entry which is preliminary data.</text>
</comment>
<protein>
    <submittedName>
        <fullName evidence="1">Uncharacterized protein</fullName>
    </submittedName>
</protein>
<dbReference type="EMBL" id="QXGA01003009">
    <property type="protein sequence ID" value="KAE9088793.1"/>
    <property type="molecule type" value="Genomic_DNA"/>
</dbReference>
<proteinExistence type="predicted"/>
<evidence type="ECO:0000313" key="9">
    <source>
        <dbReference type="Proteomes" id="UP000460718"/>
    </source>
</evidence>
<evidence type="ECO:0000313" key="7">
    <source>
        <dbReference type="Proteomes" id="UP000440367"/>
    </source>
</evidence>
<accession>A0A6A3HU70</accession>
<evidence type="ECO:0000313" key="8">
    <source>
        <dbReference type="Proteomes" id="UP000440732"/>
    </source>
</evidence>
<dbReference type="Proteomes" id="UP000437068">
    <property type="component" value="Unassembled WGS sequence"/>
</dbReference>
<organism evidence="1 9">
    <name type="scientific">Phytophthora fragariae</name>
    <dbReference type="NCBI Taxonomy" id="53985"/>
    <lineage>
        <taxon>Eukaryota</taxon>
        <taxon>Sar</taxon>
        <taxon>Stramenopiles</taxon>
        <taxon>Oomycota</taxon>
        <taxon>Peronosporomycetes</taxon>
        <taxon>Peronosporales</taxon>
        <taxon>Peronosporaceae</taxon>
        <taxon>Phytophthora</taxon>
    </lineage>
</organism>
<dbReference type="EMBL" id="QXFX01002980">
    <property type="protein sequence ID" value="KAE9072093.1"/>
    <property type="molecule type" value="Genomic_DNA"/>
</dbReference>
<dbReference type="AlphaFoldDB" id="A0A6A3HU70"/>
<evidence type="ECO:0000313" key="2">
    <source>
        <dbReference type="EMBL" id="KAE9072093.1"/>
    </source>
</evidence>
<sequence>MGTSRSAAFRVIQLVRICLSWVSDTRNCSNSIRTNCYIRLTRRNLRYTVR</sequence>
<dbReference type="Proteomes" id="UP000440367">
    <property type="component" value="Unassembled WGS sequence"/>
</dbReference>
<evidence type="ECO:0000313" key="5">
    <source>
        <dbReference type="EMBL" id="KAE9277849.1"/>
    </source>
</evidence>
<evidence type="ECO:0000313" key="4">
    <source>
        <dbReference type="EMBL" id="KAE9182854.1"/>
    </source>
</evidence>
<evidence type="ECO:0000313" key="10">
    <source>
        <dbReference type="Proteomes" id="UP000488956"/>
    </source>
</evidence>
<evidence type="ECO:0000313" key="6">
    <source>
        <dbReference type="Proteomes" id="UP000437068"/>
    </source>
</evidence>